<keyword evidence="3 5" id="KW-0694">RNA-binding</keyword>
<evidence type="ECO:0000256" key="6">
    <source>
        <dbReference type="SAM" id="MobiDB-lite"/>
    </source>
</evidence>
<dbReference type="Proteomes" id="UP000002027">
    <property type="component" value="Chromosome 1"/>
</dbReference>
<dbReference type="HAMAP" id="MF_00844_B">
    <property type="entry name" value="RqcH_B"/>
    <property type="match status" value="1"/>
</dbReference>
<dbReference type="eggNOG" id="COG1293">
    <property type="taxonomic scope" value="Bacteria"/>
</dbReference>
<dbReference type="GO" id="GO:1990112">
    <property type="term" value="C:RQC complex"/>
    <property type="evidence" value="ECO:0007669"/>
    <property type="project" value="TreeGrafter"/>
</dbReference>
<comment type="similarity">
    <text evidence="5">Belongs to the NEMF family.</text>
</comment>
<dbReference type="STRING" id="479434.Sthe_0380"/>
<evidence type="ECO:0000256" key="3">
    <source>
        <dbReference type="ARBA" id="ARBA00022884"/>
    </source>
</evidence>
<accession>D1C7I6</accession>
<keyword evidence="9" id="KW-1185">Reference proteome</keyword>
<comment type="function">
    <text evidence="5">Key component of the ribosome quality control system (RQC), a ribosome-associated complex that mediates the extraction of incompletely synthesized nascent chains from stalled ribosomes and their subsequent degradation. RqcH recruits Ala-charged tRNA, and with RqcP directs the elongation of stalled nascent chains on 50S ribosomal subunits, leading to non-templated C-terminal alanine extensions (Ala tail). The Ala tail promotes nascent chain degradation. May add between 1 and at least 8 Ala residues. Binds to stalled 50S ribosomal subunits.</text>
</comment>
<dbReference type="GO" id="GO:0019843">
    <property type="term" value="F:rRNA binding"/>
    <property type="evidence" value="ECO:0007669"/>
    <property type="project" value="UniProtKB-UniRule"/>
</dbReference>
<keyword evidence="4 5" id="KW-0648">Protein biosynthesis</keyword>
<evidence type="ECO:0000259" key="7">
    <source>
        <dbReference type="Pfam" id="PF05670"/>
    </source>
</evidence>
<dbReference type="Gene3D" id="2.30.310.10">
    <property type="entry name" value="ibrinogen binding protein from staphylococcus aureus domain"/>
    <property type="match status" value="1"/>
</dbReference>
<dbReference type="GO" id="GO:0000049">
    <property type="term" value="F:tRNA binding"/>
    <property type="evidence" value="ECO:0007669"/>
    <property type="project" value="UniProtKB-UniRule"/>
</dbReference>
<dbReference type="HOGENOM" id="CLU_022481_2_1_0"/>
<dbReference type="Pfam" id="PF05670">
    <property type="entry name" value="NFACT-R_1"/>
    <property type="match status" value="1"/>
</dbReference>
<evidence type="ECO:0000256" key="2">
    <source>
        <dbReference type="ARBA" id="ARBA00022730"/>
    </source>
</evidence>
<dbReference type="PANTHER" id="PTHR15239">
    <property type="entry name" value="NUCLEAR EXPORT MEDIATOR FACTOR NEMF"/>
    <property type="match status" value="1"/>
</dbReference>
<sequence>MFDVLTIAALADELASRLVGGRIQRILQIDDATIGLEVYAEHQRSILVASADSRNPRLYLSTQRLSADPDRVTPLLLLLRKYARGGRVAAVQQPPLERIMRLSIAKPFYPDNRRKRDDAPTEDDETPSELVYTHLIVELMGRRSNIILTDDEGRILDAIKRVTPDMSRVRPILPGRPYVPPPPREDVVDPRHLTAGALHDLLRPAPPDEELAPLLVRHLAGFSPQMAREAVHRATGEADAPVRAVASRDGAAALAEAIKSVLAPLETGDWTPSVYLNEGRAVAFAAIPLDHLADAEVERFPTMSPAIERWLTLAGAPQPVAQAQRRDKLVAQIRSARERTAARLRSLEEERARGEEGERWRTMGELIYAYLASIEPGQTELQVDGLTIPLDPALSPSENAQAYFERYRKARSATENLPELIEATRTELAYLEQLETLAGFAEGMDQVEQVRQEWESYRDQRPDAPPGKRRRQSEPKRPKPLRTARGDLIYIGHNGRQNDLVTFDIASPDDTWLHARGLPGAHVIVRWSGPEDEEVLLQAAALAAYFSAGRNATSVEVDATARRYVRKIKGAGPGMVTYRNERTLNVRPTSPEDLGLA</sequence>
<dbReference type="FunCoup" id="D1C7I6">
    <property type="interactions" value="174"/>
</dbReference>
<keyword evidence="2 5" id="KW-0699">rRNA-binding</keyword>
<name>D1C7I6_SPHTD</name>
<dbReference type="Pfam" id="PF05833">
    <property type="entry name" value="NFACT_N"/>
    <property type="match status" value="1"/>
</dbReference>
<evidence type="ECO:0000256" key="5">
    <source>
        <dbReference type="HAMAP-Rule" id="MF_00844"/>
    </source>
</evidence>
<dbReference type="InterPro" id="IPR051608">
    <property type="entry name" value="RQC_Subunit_NEMF"/>
</dbReference>
<evidence type="ECO:0000256" key="1">
    <source>
        <dbReference type="ARBA" id="ARBA00022555"/>
    </source>
</evidence>
<keyword evidence="1 5" id="KW-0820">tRNA-binding</keyword>
<dbReference type="EMBL" id="CP001823">
    <property type="protein sequence ID" value="ACZ37819.1"/>
    <property type="molecule type" value="Genomic_DNA"/>
</dbReference>
<protein>
    <recommendedName>
        <fullName evidence="5">Rqc2 homolog RqcH</fullName>
        <shortName evidence="5">RqcH</shortName>
    </recommendedName>
</protein>
<dbReference type="GO" id="GO:0043023">
    <property type="term" value="F:ribosomal large subunit binding"/>
    <property type="evidence" value="ECO:0007669"/>
    <property type="project" value="UniProtKB-UniRule"/>
</dbReference>
<dbReference type="RefSeq" id="WP_012870866.1">
    <property type="nucleotide sequence ID" value="NC_013523.1"/>
</dbReference>
<reference evidence="9" key="1">
    <citation type="submission" date="2009-11" db="EMBL/GenBank/DDBJ databases">
        <title>The complete chromosome 1 of Sphaerobacter thermophilus DSM 20745.</title>
        <authorList>
            <person name="Lucas S."/>
            <person name="Copeland A."/>
            <person name="Lapidus A."/>
            <person name="Glavina del Rio T."/>
            <person name="Dalin E."/>
            <person name="Tice H."/>
            <person name="Bruce D."/>
            <person name="Goodwin L."/>
            <person name="Pitluck S."/>
            <person name="Kyrpides N."/>
            <person name="Mavromatis K."/>
            <person name="Ivanova N."/>
            <person name="Mikhailova N."/>
            <person name="LaButti K.M."/>
            <person name="Clum A."/>
            <person name="Sun H.I."/>
            <person name="Brettin T."/>
            <person name="Detter J.C."/>
            <person name="Han C."/>
            <person name="Larimer F."/>
            <person name="Land M."/>
            <person name="Hauser L."/>
            <person name="Markowitz V."/>
            <person name="Cheng J.F."/>
            <person name="Hugenholtz P."/>
            <person name="Woyke T."/>
            <person name="Wu D."/>
            <person name="Steenblock K."/>
            <person name="Schneider S."/>
            <person name="Pukall R."/>
            <person name="Goeker M."/>
            <person name="Klenk H.P."/>
            <person name="Eisen J.A."/>
        </authorList>
    </citation>
    <scope>NUCLEOTIDE SEQUENCE [LARGE SCALE GENOMIC DNA]</scope>
    <source>
        <strain evidence="9">ATCC 49802 / DSM 20745 / S 6022</strain>
    </source>
</reference>
<comment type="subunit">
    <text evidence="5">Associates with stalled 50S ribosomal subunits. Binds to RqcP.</text>
</comment>
<dbReference type="InterPro" id="IPR008532">
    <property type="entry name" value="NFACT_RNA-bd"/>
</dbReference>
<evidence type="ECO:0000313" key="8">
    <source>
        <dbReference type="EMBL" id="ACZ37819.1"/>
    </source>
</evidence>
<dbReference type="InterPro" id="IPR043682">
    <property type="entry name" value="RqcH_bacterial"/>
</dbReference>
<proteinExistence type="inferred from homology"/>
<gene>
    <name evidence="5" type="primary">rqcH</name>
    <name evidence="8" type="ordered locus">Sthe_0380</name>
</gene>
<evidence type="ECO:0000256" key="4">
    <source>
        <dbReference type="ARBA" id="ARBA00022917"/>
    </source>
</evidence>
<dbReference type="PANTHER" id="PTHR15239:SF6">
    <property type="entry name" value="RIBOSOME QUALITY CONTROL COMPLEX SUBUNIT NEMF"/>
    <property type="match status" value="1"/>
</dbReference>
<reference evidence="8 9" key="2">
    <citation type="journal article" date="2010" name="Stand. Genomic Sci.">
        <title>Complete genome sequence of Desulfohalobium retbaense type strain (HR(100)).</title>
        <authorList>
            <person name="Spring S."/>
            <person name="Nolan M."/>
            <person name="Lapidus A."/>
            <person name="Glavina Del Rio T."/>
            <person name="Copeland A."/>
            <person name="Tice H."/>
            <person name="Cheng J.F."/>
            <person name="Lucas S."/>
            <person name="Land M."/>
            <person name="Chen F."/>
            <person name="Bruce D."/>
            <person name="Goodwin L."/>
            <person name="Pitluck S."/>
            <person name="Ivanova N."/>
            <person name="Mavromatis K."/>
            <person name="Mikhailova N."/>
            <person name="Pati A."/>
            <person name="Chen A."/>
            <person name="Palaniappan K."/>
            <person name="Hauser L."/>
            <person name="Chang Y.J."/>
            <person name="Jeffries C.D."/>
            <person name="Munk C."/>
            <person name="Kiss H."/>
            <person name="Chain P."/>
            <person name="Han C."/>
            <person name="Brettin T."/>
            <person name="Detter J.C."/>
            <person name="Schuler E."/>
            <person name="Goker M."/>
            <person name="Rohde M."/>
            <person name="Bristow J."/>
            <person name="Eisen J.A."/>
            <person name="Markowitz V."/>
            <person name="Hugenholtz P."/>
            <person name="Kyrpides N.C."/>
            <person name="Klenk H.P."/>
        </authorList>
    </citation>
    <scope>NUCLEOTIDE SEQUENCE [LARGE SCALE GENOMIC DNA]</scope>
    <source>
        <strain evidence="9">ATCC 49802 / DSM 20745 / S 6022</strain>
    </source>
</reference>
<dbReference type="AlphaFoldDB" id="D1C7I6"/>
<feature type="compositionally biased region" description="Basic and acidic residues" evidence="6">
    <location>
        <begin position="451"/>
        <end position="462"/>
    </location>
</feature>
<organism evidence="8 9">
    <name type="scientific">Sphaerobacter thermophilus (strain ATCC 49802 / DSM 20745 / KCCM 41009 / NCIMB 13125 / S 6022)</name>
    <dbReference type="NCBI Taxonomy" id="479434"/>
    <lineage>
        <taxon>Bacteria</taxon>
        <taxon>Pseudomonadati</taxon>
        <taxon>Thermomicrobiota</taxon>
        <taxon>Thermomicrobia</taxon>
        <taxon>Sphaerobacterales</taxon>
        <taxon>Sphaerobacterineae</taxon>
        <taxon>Sphaerobacteraceae</taxon>
        <taxon>Sphaerobacter</taxon>
    </lineage>
</organism>
<dbReference type="InParanoid" id="D1C7I6"/>
<evidence type="ECO:0000313" key="9">
    <source>
        <dbReference type="Proteomes" id="UP000002027"/>
    </source>
</evidence>
<dbReference type="GO" id="GO:0072344">
    <property type="term" value="P:rescue of stalled ribosome"/>
    <property type="evidence" value="ECO:0007669"/>
    <property type="project" value="UniProtKB-UniRule"/>
</dbReference>
<dbReference type="OrthoDB" id="9766163at2"/>
<dbReference type="KEGG" id="sti:Sthe_0380"/>
<feature type="region of interest" description="Disordered" evidence="6">
    <location>
        <begin position="451"/>
        <end position="485"/>
    </location>
</feature>
<feature type="domain" description="NFACT RNA-binding" evidence="7">
    <location>
        <begin position="483"/>
        <end position="574"/>
    </location>
</feature>